<dbReference type="Proteomes" id="UP000515237">
    <property type="component" value="Chromosome"/>
</dbReference>
<reference evidence="2 3" key="1">
    <citation type="journal article" date="2018" name="Int. J. Syst. Evol. Microbiol.">
        <title>Adhaeribacter swui sp. nov., isolated from wet mud.</title>
        <authorList>
            <person name="Kim D.U."/>
            <person name="Kim K.W."/>
            <person name="Kang M.S."/>
            <person name="Kim J.Y."/>
            <person name="Jang J.H."/>
            <person name="Kim M.K."/>
        </authorList>
    </citation>
    <scope>NUCLEOTIDE SEQUENCE [LARGE SCALE GENOMIC DNA]</scope>
    <source>
        <strain evidence="2 3">KCTC 52873</strain>
    </source>
</reference>
<keyword evidence="1" id="KW-1133">Transmembrane helix</keyword>
<dbReference type="EMBL" id="CP055156">
    <property type="protein sequence ID" value="QNF33645.1"/>
    <property type="molecule type" value="Genomic_DNA"/>
</dbReference>
<dbReference type="KEGG" id="aswu:HUW51_13275"/>
<organism evidence="2 3">
    <name type="scientific">Adhaeribacter swui</name>
    <dbReference type="NCBI Taxonomy" id="2086471"/>
    <lineage>
        <taxon>Bacteria</taxon>
        <taxon>Pseudomonadati</taxon>
        <taxon>Bacteroidota</taxon>
        <taxon>Cytophagia</taxon>
        <taxon>Cytophagales</taxon>
        <taxon>Hymenobacteraceae</taxon>
        <taxon>Adhaeribacter</taxon>
    </lineage>
</organism>
<protein>
    <submittedName>
        <fullName evidence="2">FixH family protein</fullName>
    </submittedName>
</protein>
<dbReference type="InterPro" id="IPR008620">
    <property type="entry name" value="FixH"/>
</dbReference>
<name>A0A7G7G911_9BACT</name>
<keyword evidence="1" id="KW-0472">Membrane</keyword>
<keyword evidence="1" id="KW-0812">Transmembrane</keyword>
<dbReference type="RefSeq" id="WP_185270126.1">
    <property type="nucleotide sequence ID" value="NZ_CP055156.1"/>
</dbReference>
<keyword evidence="3" id="KW-1185">Reference proteome</keyword>
<sequence length="158" mass="18260">MNTATIHKNNTSWWPKFIIATFILFAFFIGYMVRQAMQTDVDLVSQDYYKKEIAYQQHINQVKETNALSAPLTFVLAPAAGQLSLDFPETFAHQKVTGTIHFFRPSSAKLDFELPVQLNADRQQHIATSQLKKGLWRVQINWQAGDKAYYFQKEITLE</sequence>
<proteinExistence type="predicted"/>
<evidence type="ECO:0000313" key="3">
    <source>
        <dbReference type="Proteomes" id="UP000515237"/>
    </source>
</evidence>
<evidence type="ECO:0000313" key="2">
    <source>
        <dbReference type="EMBL" id="QNF33645.1"/>
    </source>
</evidence>
<evidence type="ECO:0000256" key="1">
    <source>
        <dbReference type="SAM" id="Phobius"/>
    </source>
</evidence>
<feature type="transmembrane region" description="Helical" evidence="1">
    <location>
        <begin position="12"/>
        <end position="33"/>
    </location>
</feature>
<dbReference type="AlphaFoldDB" id="A0A7G7G911"/>
<accession>A0A7G7G911</accession>
<gene>
    <name evidence="2" type="ORF">HUW51_13275</name>
</gene>
<dbReference type="Pfam" id="PF05751">
    <property type="entry name" value="FixH"/>
    <property type="match status" value="1"/>
</dbReference>